<evidence type="ECO:0000256" key="7">
    <source>
        <dbReference type="ARBA" id="ARBA00022563"/>
    </source>
</evidence>
<evidence type="ECO:0000256" key="1">
    <source>
        <dbReference type="ARBA" id="ARBA00004273"/>
    </source>
</evidence>
<feature type="binding site" evidence="18">
    <location>
        <position position="380"/>
    </location>
    <ligand>
        <name>ATP</name>
        <dbReference type="ChEBI" id="CHEBI:30616"/>
    </ligand>
</feature>
<dbReference type="InterPro" id="IPR036615">
    <property type="entry name" value="Mur_ligase_C_dom_sf"/>
</dbReference>
<dbReference type="InterPro" id="IPR018109">
    <property type="entry name" value="Folylpolyglutamate_synth_CS"/>
</dbReference>
<dbReference type="KEGG" id="aqu:100637932"/>
<evidence type="ECO:0000256" key="19">
    <source>
        <dbReference type="PIRSR" id="PIRSR038895-2"/>
    </source>
</evidence>
<dbReference type="GO" id="GO:0046872">
    <property type="term" value="F:metal ion binding"/>
    <property type="evidence" value="ECO:0007669"/>
    <property type="project" value="UniProtKB-KW"/>
</dbReference>
<keyword evidence="14" id="KW-0496">Mitochondrion</keyword>
<keyword evidence="13 19" id="KW-0460">Magnesium</keyword>
<evidence type="ECO:0000256" key="3">
    <source>
        <dbReference type="ARBA" id="ARBA00004496"/>
    </source>
</evidence>
<feature type="binding site" evidence="19">
    <location>
        <position position="132"/>
    </location>
    <ligand>
        <name>Mg(2+)</name>
        <dbReference type="ChEBI" id="CHEBI:18420"/>
        <label>1</label>
    </ligand>
</feature>
<dbReference type="EnsemblMetazoa" id="XM_020002602.1">
    <property type="protein sequence ID" value="XP_019858161.1"/>
    <property type="gene ID" value="LOC100637932"/>
</dbReference>
<dbReference type="PROSITE" id="PS01012">
    <property type="entry name" value="FOLYLPOLYGLU_SYNT_2"/>
    <property type="match status" value="1"/>
</dbReference>
<keyword evidence="11" id="KW-0999">Mitochondrion inner membrane</keyword>
<proteinExistence type="inferred from homology"/>
<keyword evidence="7 17" id="KW-0554">One-carbon metabolism</keyword>
<feature type="binding site" evidence="19">
    <location>
        <position position="230"/>
    </location>
    <ligand>
        <name>Mg(2+)</name>
        <dbReference type="ChEBI" id="CHEBI:18420"/>
        <label>1</label>
    </ligand>
</feature>
<evidence type="ECO:0000256" key="14">
    <source>
        <dbReference type="ARBA" id="ARBA00023128"/>
    </source>
</evidence>
<keyword evidence="9 19" id="KW-0479">Metal-binding</keyword>
<dbReference type="STRING" id="400682.A0A1X7TR39"/>
<dbReference type="GO" id="GO:0004326">
    <property type="term" value="F:tetrahydrofolylpolyglutamate synthase activity"/>
    <property type="evidence" value="ECO:0007669"/>
    <property type="project" value="UniProtKB-EC"/>
</dbReference>
<keyword evidence="10 18" id="KW-0547">Nucleotide-binding</keyword>
<evidence type="ECO:0000256" key="15">
    <source>
        <dbReference type="ARBA" id="ARBA00023136"/>
    </source>
</evidence>
<comment type="similarity">
    <text evidence="5 17">Belongs to the folylpolyglutamate synthase family.</text>
</comment>
<evidence type="ECO:0000256" key="18">
    <source>
        <dbReference type="PIRSR" id="PIRSR038895-1"/>
    </source>
</evidence>
<feature type="binding site" evidence="18">
    <location>
        <position position="366"/>
    </location>
    <ligand>
        <name>ATP</name>
        <dbReference type="ChEBI" id="CHEBI:30616"/>
    </ligand>
</feature>
<evidence type="ECO:0000256" key="8">
    <source>
        <dbReference type="ARBA" id="ARBA00022598"/>
    </source>
</evidence>
<dbReference type="OrthoDB" id="5212574at2759"/>
<dbReference type="InterPro" id="IPR001645">
    <property type="entry name" value="Folylpolyglutamate_synth"/>
</dbReference>
<reference evidence="21" key="1">
    <citation type="journal article" date="2010" name="Nature">
        <title>The Amphimedon queenslandica genome and the evolution of animal complexity.</title>
        <authorList>
            <person name="Srivastava M."/>
            <person name="Simakov O."/>
            <person name="Chapman J."/>
            <person name="Fahey B."/>
            <person name="Gauthier M.E."/>
            <person name="Mitros T."/>
            <person name="Richards G.S."/>
            <person name="Conaco C."/>
            <person name="Dacre M."/>
            <person name="Hellsten U."/>
            <person name="Larroux C."/>
            <person name="Putnam N.H."/>
            <person name="Stanke M."/>
            <person name="Adamska M."/>
            <person name="Darling A."/>
            <person name="Degnan S.M."/>
            <person name="Oakley T.H."/>
            <person name="Plachetzki D.C."/>
            <person name="Zhai Y."/>
            <person name="Adamski M."/>
            <person name="Calcino A."/>
            <person name="Cummins S.F."/>
            <person name="Goodstein D.M."/>
            <person name="Harris C."/>
            <person name="Jackson D.J."/>
            <person name="Leys S.P."/>
            <person name="Shu S."/>
            <person name="Woodcroft B.J."/>
            <person name="Vervoort M."/>
            <person name="Kosik K.S."/>
            <person name="Manning G."/>
            <person name="Degnan B.M."/>
            <person name="Rokhsar D.S."/>
        </authorList>
    </citation>
    <scope>NUCLEOTIDE SEQUENCE [LARGE SCALE GENOMIC DNA]</scope>
</reference>
<sequence length="537" mass="59697">MIFNCARCRTLTFYSNTISCLLLSRRTRVLVPLSYSGMAAVSESDYERAVSALNGLQSNFQVLSEMRKQPRGRGKHIFSKTPEFLSRVGIDVTELDSLNVIHVAGTKGKGSVCAMCESILRAHGLKTGFYSSPHLLEVRERIRINGEPLGKDLFVNYFWQCYDSLTRNKELYEEQMPAYFRFLTLLAFKVFLNEKVDVAVVEVGIGGSYDSTNVIQRPVVCGITSLGYDHVDVLGKTIEEITWHKTGICKSGVPLFTSVQSDESLQVILSRGKELQASSVAIAPASSLYPDREKWKIGIAGAHQLENASLAVQLCKQWLKSMSKWNEGEEPLNDAEGERCGLPIARPFLLPSSFIKGLSDCVWPGRCQVVKRVGVSYYLDGAHTAESLRVCSNWFSVSSRKEEAEIQGPLMKVLLFNFSGRREAKNLMNEIYSLGFDYALFCPNITSNDIHSSDQANYNVSVADMLGRCYDNEKAWLSLPGVCQKTKVFDCISDAVNWVGRVRKTNKELYVQVLVCGSLHLVGGAMNVLGVTVMGTN</sequence>
<evidence type="ECO:0000256" key="17">
    <source>
        <dbReference type="PIRNR" id="PIRNR038895"/>
    </source>
</evidence>
<evidence type="ECO:0000256" key="5">
    <source>
        <dbReference type="ARBA" id="ARBA00008276"/>
    </source>
</evidence>
<evidence type="ECO:0000256" key="13">
    <source>
        <dbReference type="ARBA" id="ARBA00022842"/>
    </source>
</evidence>
<dbReference type="Gene3D" id="3.40.1190.10">
    <property type="entry name" value="Mur-like, catalytic domain"/>
    <property type="match status" value="1"/>
</dbReference>
<dbReference type="GO" id="GO:0005829">
    <property type="term" value="C:cytosol"/>
    <property type="evidence" value="ECO:0007669"/>
    <property type="project" value="TreeGrafter"/>
</dbReference>
<keyword evidence="12 18" id="KW-0067">ATP-binding</keyword>
<dbReference type="SUPFAM" id="SSF53623">
    <property type="entry name" value="MurD-like peptide ligases, catalytic domain"/>
    <property type="match status" value="1"/>
</dbReference>
<protein>
    <recommendedName>
        <fullName evidence="17">Folylpolyglutamate synthase</fullName>
        <ecNumber evidence="17">6.3.2.17</ecNumber>
    </recommendedName>
    <alternativeName>
        <fullName evidence="17">Folylpoly-gamma-glutamate synthetase</fullName>
    </alternativeName>
    <alternativeName>
        <fullName evidence="17">Tetrahydrofolylpolyglutamate synthase</fullName>
    </alternativeName>
</protein>
<reference evidence="20" key="2">
    <citation type="submission" date="2017-05" db="UniProtKB">
        <authorList>
            <consortium name="EnsemblMetazoa"/>
        </authorList>
    </citation>
    <scope>IDENTIFICATION</scope>
</reference>
<dbReference type="InterPro" id="IPR023600">
    <property type="entry name" value="Folylpolyglutamate_synth_euk"/>
</dbReference>
<evidence type="ECO:0000256" key="4">
    <source>
        <dbReference type="ARBA" id="ARBA00005150"/>
    </source>
</evidence>
<dbReference type="Gene3D" id="3.90.190.20">
    <property type="entry name" value="Mur ligase, C-terminal domain"/>
    <property type="match status" value="1"/>
</dbReference>
<dbReference type="UniPathway" id="UPA00850"/>
<dbReference type="SUPFAM" id="SSF53244">
    <property type="entry name" value="MurD-like peptide ligases, peptide-binding domain"/>
    <property type="match status" value="1"/>
</dbReference>
<dbReference type="eggNOG" id="KOG2525">
    <property type="taxonomic scope" value="Eukaryota"/>
</dbReference>
<comment type="function">
    <text evidence="17">Catalyzes conversion of folates to polyglutamate derivatives allowing concentration of folate compounds in the cell and the intracellular retention of these cofactors, which are important substrates for most of the folate-dependent enzymes that are involved in one-carbon transfer reactions involved in purine, pyrimidine and amino acid synthesis.</text>
</comment>
<dbReference type="Proteomes" id="UP000007879">
    <property type="component" value="Unassembled WGS sequence"/>
</dbReference>
<keyword evidence="8 17" id="KW-0436">Ligase</keyword>
<accession>A0A1X7TR39</accession>
<keyword evidence="15" id="KW-0472">Membrane</keyword>
<dbReference type="PIRSF" id="PIRSF038895">
    <property type="entry name" value="FPGS"/>
    <property type="match status" value="1"/>
</dbReference>
<dbReference type="GO" id="GO:0005759">
    <property type="term" value="C:mitochondrial matrix"/>
    <property type="evidence" value="ECO:0007669"/>
    <property type="project" value="UniProtKB-SubCell"/>
</dbReference>
<organism evidence="20">
    <name type="scientific">Amphimedon queenslandica</name>
    <name type="common">Sponge</name>
    <dbReference type="NCBI Taxonomy" id="400682"/>
    <lineage>
        <taxon>Eukaryota</taxon>
        <taxon>Metazoa</taxon>
        <taxon>Porifera</taxon>
        <taxon>Demospongiae</taxon>
        <taxon>Heteroscleromorpha</taxon>
        <taxon>Haplosclerida</taxon>
        <taxon>Niphatidae</taxon>
        <taxon>Amphimedon</taxon>
    </lineage>
</organism>
<dbReference type="GO" id="GO:0005743">
    <property type="term" value="C:mitochondrial inner membrane"/>
    <property type="evidence" value="ECO:0007669"/>
    <property type="project" value="UniProtKB-SubCell"/>
</dbReference>
<dbReference type="GO" id="GO:0006730">
    <property type="term" value="P:one-carbon metabolic process"/>
    <property type="evidence" value="ECO:0007669"/>
    <property type="project" value="UniProtKB-KW"/>
</dbReference>
<evidence type="ECO:0000313" key="21">
    <source>
        <dbReference type="Proteomes" id="UP000007879"/>
    </source>
</evidence>
<dbReference type="GO" id="GO:0005524">
    <property type="term" value="F:ATP binding"/>
    <property type="evidence" value="ECO:0007669"/>
    <property type="project" value="UniProtKB-KW"/>
</dbReference>
<evidence type="ECO:0000256" key="6">
    <source>
        <dbReference type="ARBA" id="ARBA00022490"/>
    </source>
</evidence>
<name>A0A1X7TR39_AMPQE</name>
<dbReference type="PANTHER" id="PTHR11136:SF5">
    <property type="entry name" value="FOLYLPOLYGLUTAMATE SYNTHASE, MITOCHONDRIAL"/>
    <property type="match status" value="1"/>
</dbReference>
<dbReference type="EC" id="6.3.2.17" evidence="17"/>
<dbReference type="PROSITE" id="PS01011">
    <property type="entry name" value="FOLYLPOLYGLU_SYNT_1"/>
    <property type="match status" value="1"/>
</dbReference>
<comment type="pathway">
    <text evidence="4 17">Cofactor biosynthesis; tetrahydrofolylpolyglutamate biosynthesis.</text>
</comment>
<dbReference type="NCBIfam" id="TIGR01499">
    <property type="entry name" value="folC"/>
    <property type="match status" value="1"/>
</dbReference>
<comment type="subcellular location">
    <subcellularLocation>
        <location evidence="3">Cytoplasm</location>
    </subcellularLocation>
    <subcellularLocation>
        <location evidence="1">Mitochondrion inner membrane</location>
    </subcellularLocation>
    <subcellularLocation>
        <location evidence="2">Mitochondrion matrix</location>
    </subcellularLocation>
</comment>
<dbReference type="InParanoid" id="A0A1X7TR39"/>
<evidence type="ECO:0000256" key="11">
    <source>
        <dbReference type="ARBA" id="ARBA00022792"/>
    </source>
</evidence>
<dbReference type="EnsemblMetazoa" id="Aqu2.1.17550_001">
    <property type="protein sequence ID" value="Aqu2.1.17550_001"/>
    <property type="gene ID" value="Aqu2.1.17550"/>
</dbReference>
<dbReference type="InterPro" id="IPR036565">
    <property type="entry name" value="Mur-like_cat_sf"/>
</dbReference>
<comment type="cofactor">
    <cofactor evidence="17">
        <name>a monovalent cation</name>
        <dbReference type="ChEBI" id="CHEBI:60242"/>
    </cofactor>
    <text evidence="17">A monovalent cation.</text>
</comment>
<comment type="catalytic activity">
    <reaction evidence="16 17">
        <text>(6S)-5,6,7,8-tetrahydrofolyl-(gamma-L-Glu)(n) + L-glutamate + ATP = (6S)-5,6,7,8-tetrahydrofolyl-(gamma-L-Glu)(n+1) + ADP + phosphate + H(+)</text>
        <dbReference type="Rhea" id="RHEA:10580"/>
        <dbReference type="Rhea" id="RHEA-COMP:14738"/>
        <dbReference type="Rhea" id="RHEA-COMP:14740"/>
        <dbReference type="ChEBI" id="CHEBI:15378"/>
        <dbReference type="ChEBI" id="CHEBI:29985"/>
        <dbReference type="ChEBI" id="CHEBI:30616"/>
        <dbReference type="ChEBI" id="CHEBI:43474"/>
        <dbReference type="ChEBI" id="CHEBI:141005"/>
        <dbReference type="ChEBI" id="CHEBI:456216"/>
        <dbReference type="EC" id="6.3.2.17"/>
    </reaction>
</comment>
<evidence type="ECO:0000256" key="10">
    <source>
        <dbReference type="ARBA" id="ARBA00022741"/>
    </source>
</evidence>
<keyword evidence="21" id="KW-1185">Reference proteome</keyword>
<dbReference type="AlphaFoldDB" id="A0A1X7TR39"/>
<feature type="binding site" evidence="19">
    <location>
        <position position="202"/>
    </location>
    <ligand>
        <name>Mg(2+)</name>
        <dbReference type="ChEBI" id="CHEBI:18420"/>
        <label>1</label>
    </ligand>
</feature>
<evidence type="ECO:0000313" key="20">
    <source>
        <dbReference type="EnsemblMetazoa" id="Aqu2.1.17550_001"/>
    </source>
</evidence>
<evidence type="ECO:0000256" key="9">
    <source>
        <dbReference type="ARBA" id="ARBA00022723"/>
    </source>
</evidence>
<evidence type="ECO:0000256" key="2">
    <source>
        <dbReference type="ARBA" id="ARBA00004305"/>
    </source>
</evidence>
<keyword evidence="6" id="KW-0963">Cytoplasm</keyword>
<evidence type="ECO:0000256" key="12">
    <source>
        <dbReference type="ARBA" id="ARBA00022840"/>
    </source>
</evidence>
<dbReference type="PANTHER" id="PTHR11136">
    <property type="entry name" value="FOLYLPOLYGLUTAMATE SYNTHASE-RELATED"/>
    <property type="match status" value="1"/>
</dbReference>
<gene>
    <name evidence="20" type="primary">100637932</name>
</gene>
<evidence type="ECO:0000256" key="16">
    <source>
        <dbReference type="ARBA" id="ARBA00047493"/>
    </source>
</evidence>